<feature type="transmembrane region" description="Helical" evidence="1">
    <location>
        <begin position="152"/>
        <end position="171"/>
    </location>
</feature>
<feature type="transmembrane region" description="Helical" evidence="1">
    <location>
        <begin position="342"/>
        <end position="363"/>
    </location>
</feature>
<evidence type="ECO:0008006" key="4">
    <source>
        <dbReference type="Google" id="ProtNLM"/>
    </source>
</evidence>
<gene>
    <name evidence="2" type="ORF">ABID39_000009</name>
</gene>
<evidence type="ECO:0000313" key="3">
    <source>
        <dbReference type="Proteomes" id="UP001549112"/>
    </source>
</evidence>
<evidence type="ECO:0000256" key="1">
    <source>
        <dbReference type="SAM" id="Phobius"/>
    </source>
</evidence>
<keyword evidence="1" id="KW-0472">Membrane</keyword>
<dbReference type="Proteomes" id="UP001549112">
    <property type="component" value="Unassembled WGS sequence"/>
</dbReference>
<feature type="transmembrane region" description="Helical" evidence="1">
    <location>
        <begin position="176"/>
        <end position="193"/>
    </location>
</feature>
<feature type="transmembrane region" description="Helical" evidence="1">
    <location>
        <begin position="21"/>
        <end position="37"/>
    </location>
</feature>
<name>A0ABV2FL98_9HYPH</name>
<keyword evidence="1" id="KW-1133">Transmembrane helix</keyword>
<feature type="transmembrane region" description="Helical" evidence="1">
    <location>
        <begin position="310"/>
        <end position="330"/>
    </location>
</feature>
<dbReference type="RefSeq" id="WP_354184801.1">
    <property type="nucleotide sequence ID" value="NZ_JBEPLT010000001.1"/>
</dbReference>
<comment type="caution">
    <text evidence="2">The sequence shown here is derived from an EMBL/GenBank/DDBJ whole genome shotgun (WGS) entry which is preliminary data.</text>
</comment>
<dbReference type="Pfam" id="PF10129">
    <property type="entry name" value="OpgC_C"/>
    <property type="match status" value="1"/>
</dbReference>
<keyword evidence="3" id="KW-1185">Reference proteome</keyword>
<dbReference type="PIRSF" id="PIRSF028704">
    <property type="entry name" value="UPC028704"/>
    <property type="match status" value="1"/>
</dbReference>
<reference evidence="2 3" key="1">
    <citation type="submission" date="2024-06" db="EMBL/GenBank/DDBJ databases">
        <title>Genomic Encyclopedia of Type Strains, Phase IV (KMG-IV): sequencing the most valuable type-strain genomes for metagenomic binning, comparative biology and taxonomic classification.</title>
        <authorList>
            <person name="Goeker M."/>
        </authorList>
    </citation>
    <scope>NUCLEOTIDE SEQUENCE [LARGE SCALE GENOMIC DNA]</scope>
    <source>
        <strain evidence="2 3">DSM 23650</strain>
    </source>
</reference>
<feature type="transmembrane region" description="Helical" evidence="1">
    <location>
        <begin position="94"/>
        <end position="115"/>
    </location>
</feature>
<dbReference type="InterPro" id="IPR014550">
    <property type="entry name" value="UCP028704_OpgC"/>
</dbReference>
<dbReference type="PANTHER" id="PTHR38592">
    <property type="entry name" value="BLL4819 PROTEIN"/>
    <property type="match status" value="1"/>
</dbReference>
<dbReference type="EMBL" id="JBEPLT010000001">
    <property type="protein sequence ID" value="MET3559339.1"/>
    <property type="molecule type" value="Genomic_DNA"/>
</dbReference>
<protein>
    <recommendedName>
        <fullName evidence="4">OpgC protein</fullName>
    </recommendedName>
</protein>
<feature type="transmembrane region" description="Helical" evidence="1">
    <location>
        <begin position="205"/>
        <end position="225"/>
    </location>
</feature>
<feature type="transmembrane region" description="Helical" evidence="1">
    <location>
        <begin position="57"/>
        <end position="74"/>
    </location>
</feature>
<keyword evidence="1" id="KW-0812">Transmembrane</keyword>
<feature type="transmembrane region" description="Helical" evidence="1">
    <location>
        <begin position="237"/>
        <end position="259"/>
    </location>
</feature>
<feature type="transmembrane region" description="Helical" evidence="1">
    <location>
        <begin position="279"/>
        <end position="298"/>
    </location>
</feature>
<organism evidence="2 3">
    <name type="scientific">Bartonella japonica</name>
    <dbReference type="NCBI Taxonomy" id="357761"/>
    <lineage>
        <taxon>Bacteria</taxon>
        <taxon>Pseudomonadati</taxon>
        <taxon>Pseudomonadota</taxon>
        <taxon>Alphaproteobacteria</taxon>
        <taxon>Hyphomicrobiales</taxon>
        <taxon>Bartonellaceae</taxon>
        <taxon>Bartonella</taxon>
    </lineage>
</organism>
<sequence>MGCQGILHHNTHLSHRDTRIDVFRSLALLTIFINHIPGTLYENITHRNFGFSDSAEVFVLLSGVSLGLSFHARLHQESFIFIVRKFWKRAFQLYGAYLFTTFATLSLFLGAFSLWNAEELLSMNNVGLFFTQPFVAFFSTLTFGHQLGYNNILPLYIFLMLFAPFALYLWCKQKNLLLLSSFMLYLICGFYEIAPSSYPLQGKWFLNPLSWQFLFVIGLISTLSLKQGKTIAFKPFWIVFSGAYLLLSLLWVRLDWWGVLQWLGWSSPLFNFNKTFLSVPRLLHIIALSVFILCLPSLHKLFHVSKQNPLAILGKHTLPVFITGTLFAMFGQIVKTVMVETFFFDSILIISGIATQFGVAYYYEKRPFFQQFFQRNPLRRRSVSL</sequence>
<dbReference type="PANTHER" id="PTHR38592:SF3">
    <property type="entry name" value="BLL4819 PROTEIN"/>
    <property type="match status" value="1"/>
</dbReference>
<evidence type="ECO:0000313" key="2">
    <source>
        <dbReference type="EMBL" id="MET3559339.1"/>
    </source>
</evidence>
<proteinExistence type="predicted"/>
<accession>A0ABV2FL98</accession>